<proteinExistence type="predicted"/>
<protein>
    <submittedName>
        <fullName evidence="2">Uncharacterized protein</fullName>
    </submittedName>
</protein>
<feature type="transmembrane region" description="Helical" evidence="1">
    <location>
        <begin position="101"/>
        <end position="120"/>
    </location>
</feature>
<sequence>MGKTIIPKSWIYTSLFHLLIVALVGCLLRIMFINPIAGVTYKYFLHAHSHVAFLGWVFSAAMILLLKTWLPESIHKFKFLFWAIQFSVIGMLITFPIKGYFVWSIIFSTLHMILSAVFAIRFYLLTKNHIQNDKSYDLKFIYWGFIFMIISSIGPFALGYLMAKGMGGSDWYNLSIYFYLHFQYNGLFTFILLGLLIHFLIIPGSKSPNIKLIYYLMIVSCFLSFFLSTTWVWKTIFVYSVSLISGVLQLIAFVLIISALKRNLKKIKGLFSRNTVLLISISVVILILKGILQLLPSFPYFAELALAYRELVIGYLHLVFLGLITPLLLGFLLIQKQIFQNLFFHIGILIYFSGFILTEVLLFSESILRAYFNQNIPYYFSLIFWASCLFPIAIFMIILSQYFTSTSFSERQIINQEK</sequence>
<keyword evidence="1" id="KW-0812">Transmembrane</keyword>
<feature type="transmembrane region" description="Helical" evidence="1">
    <location>
        <begin position="271"/>
        <end position="292"/>
    </location>
</feature>
<dbReference type="Proteomes" id="UP001209885">
    <property type="component" value="Unassembled WGS sequence"/>
</dbReference>
<feature type="transmembrane region" description="Helical" evidence="1">
    <location>
        <begin position="77"/>
        <end position="95"/>
    </location>
</feature>
<evidence type="ECO:0000313" key="3">
    <source>
        <dbReference type="Proteomes" id="UP001209885"/>
    </source>
</evidence>
<name>A0ABT3RPN0_9BACT</name>
<gene>
    <name evidence="2" type="ORF">OO013_06795</name>
</gene>
<keyword evidence="1" id="KW-1133">Transmembrane helix</keyword>
<keyword evidence="1" id="KW-0472">Membrane</keyword>
<accession>A0ABT3RPN0</accession>
<feature type="transmembrane region" description="Helical" evidence="1">
    <location>
        <begin position="213"/>
        <end position="233"/>
    </location>
</feature>
<feature type="transmembrane region" description="Helical" evidence="1">
    <location>
        <begin position="341"/>
        <end position="364"/>
    </location>
</feature>
<dbReference type="PROSITE" id="PS51257">
    <property type="entry name" value="PROKAR_LIPOPROTEIN"/>
    <property type="match status" value="1"/>
</dbReference>
<comment type="caution">
    <text evidence="2">The sequence shown here is derived from an EMBL/GenBank/DDBJ whole genome shotgun (WGS) entry which is preliminary data.</text>
</comment>
<feature type="transmembrane region" description="Helical" evidence="1">
    <location>
        <begin position="182"/>
        <end position="201"/>
    </location>
</feature>
<evidence type="ECO:0000313" key="2">
    <source>
        <dbReference type="EMBL" id="MCX2743565.1"/>
    </source>
</evidence>
<feature type="transmembrane region" description="Helical" evidence="1">
    <location>
        <begin position="140"/>
        <end position="162"/>
    </location>
</feature>
<organism evidence="2 3">
    <name type="scientific">Mangrovivirga halotolerans</name>
    <dbReference type="NCBI Taxonomy" id="2993936"/>
    <lineage>
        <taxon>Bacteria</taxon>
        <taxon>Pseudomonadati</taxon>
        <taxon>Bacteroidota</taxon>
        <taxon>Cytophagia</taxon>
        <taxon>Cytophagales</taxon>
        <taxon>Mangrovivirgaceae</taxon>
        <taxon>Mangrovivirga</taxon>
    </lineage>
</organism>
<dbReference type="RefSeq" id="WP_266055950.1">
    <property type="nucleotide sequence ID" value="NZ_JAPFQN010000004.1"/>
</dbReference>
<evidence type="ECO:0000256" key="1">
    <source>
        <dbReference type="SAM" id="Phobius"/>
    </source>
</evidence>
<reference evidence="2 3" key="1">
    <citation type="submission" date="2022-11" db="EMBL/GenBank/DDBJ databases">
        <title>The characterization of three novel Bacteroidetes species and genomic analysis of their roles in tidal elemental geochemical cycles.</title>
        <authorList>
            <person name="Ma K."/>
        </authorList>
    </citation>
    <scope>NUCLEOTIDE SEQUENCE [LARGE SCALE GENOMIC DNA]</scope>
    <source>
        <strain evidence="2 3">M17</strain>
    </source>
</reference>
<feature type="transmembrane region" description="Helical" evidence="1">
    <location>
        <begin position="239"/>
        <end position="259"/>
    </location>
</feature>
<feature type="transmembrane region" description="Helical" evidence="1">
    <location>
        <begin position="44"/>
        <end position="65"/>
    </location>
</feature>
<dbReference type="EMBL" id="JAPFQN010000004">
    <property type="protein sequence ID" value="MCX2743565.1"/>
    <property type="molecule type" value="Genomic_DNA"/>
</dbReference>
<feature type="transmembrane region" description="Helical" evidence="1">
    <location>
        <begin position="312"/>
        <end position="334"/>
    </location>
</feature>
<keyword evidence="3" id="KW-1185">Reference proteome</keyword>
<feature type="transmembrane region" description="Helical" evidence="1">
    <location>
        <begin position="12"/>
        <end position="32"/>
    </location>
</feature>
<feature type="transmembrane region" description="Helical" evidence="1">
    <location>
        <begin position="376"/>
        <end position="399"/>
    </location>
</feature>